<sequence>MTANTSRLFILSVLALLMAASRAHVFDHFSPPDATWAVFFIAGFHLRGWGRWAFPLLMALAVAVDWWVISGQGIDFWSHYCVSPGYWFLLPAYGAMWLGGAWLRRHYRGASWDALGRLALAFVVSVLACHLFAQGGFYWLSASVADPTLAGWWKNYTDWLPPYLVTAAVYVGIAAALQLAAERIAPTVGRGSDRTAH</sequence>
<gene>
    <name evidence="3" type="ORF">WQ53_11860</name>
</gene>
<proteinExistence type="predicted"/>
<dbReference type="EMBL" id="CP011144">
    <property type="protein sequence ID" value="AKC87347.1"/>
    <property type="molecule type" value="Genomic_DNA"/>
</dbReference>
<dbReference type="KEGG" id="psuw:WQ53_11860"/>
<feature type="transmembrane region" description="Helical" evidence="1">
    <location>
        <begin position="160"/>
        <end position="181"/>
    </location>
</feature>
<reference evidence="3 4" key="1">
    <citation type="journal article" date="2015" name="Genome Announc.">
        <title>Complete Genome Sequence of Pseudoxanthomonas suwonensis Strain J1, a Cellulose-Degrading Bacterium Isolated from Leaf- and Wood-Enriched Soil.</title>
        <authorList>
            <person name="Hou L."/>
            <person name="Jiang J."/>
            <person name="Xu Z."/>
            <person name="Zhou Y."/>
            <person name="Leung F.C."/>
        </authorList>
    </citation>
    <scope>NUCLEOTIDE SEQUENCE [LARGE SCALE GENOMIC DNA]</scope>
    <source>
        <strain evidence="3 4">J1</strain>
    </source>
</reference>
<keyword evidence="1" id="KW-1133">Transmembrane helix</keyword>
<feature type="transmembrane region" description="Helical" evidence="1">
    <location>
        <begin position="115"/>
        <end position="140"/>
    </location>
</feature>
<dbReference type="OrthoDB" id="9787530at2"/>
<keyword evidence="1" id="KW-0812">Transmembrane</keyword>
<evidence type="ECO:0000313" key="3">
    <source>
        <dbReference type="EMBL" id="AKC87347.1"/>
    </source>
</evidence>
<evidence type="ECO:0000256" key="1">
    <source>
        <dbReference type="SAM" id="Phobius"/>
    </source>
</evidence>
<keyword evidence="4" id="KW-1185">Reference proteome</keyword>
<dbReference type="RefSeq" id="WP_052632626.1">
    <property type="nucleotide sequence ID" value="NZ_CP011144.1"/>
</dbReference>
<accession>A0A0E3Z2G1</accession>
<name>A0A0E3Z2G1_9GAMM</name>
<dbReference type="Proteomes" id="UP000033067">
    <property type="component" value="Chromosome"/>
</dbReference>
<protein>
    <submittedName>
        <fullName evidence="3">Membrane protein</fullName>
    </submittedName>
</protein>
<evidence type="ECO:0000256" key="2">
    <source>
        <dbReference type="SAM" id="SignalP"/>
    </source>
</evidence>
<feature type="signal peptide" evidence="2">
    <location>
        <begin position="1"/>
        <end position="25"/>
    </location>
</feature>
<dbReference type="PATRIC" id="fig|314722.6.peg.2572"/>
<keyword evidence="2" id="KW-0732">Signal</keyword>
<dbReference type="AlphaFoldDB" id="A0A0E3Z2G1"/>
<organism evidence="3 4">
    <name type="scientific">Pseudoxanthomonas suwonensis</name>
    <dbReference type="NCBI Taxonomy" id="314722"/>
    <lineage>
        <taxon>Bacteria</taxon>
        <taxon>Pseudomonadati</taxon>
        <taxon>Pseudomonadota</taxon>
        <taxon>Gammaproteobacteria</taxon>
        <taxon>Lysobacterales</taxon>
        <taxon>Lysobacteraceae</taxon>
        <taxon>Pseudoxanthomonas</taxon>
    </lineage>
</organism>
<feature type="chain" id="PRO_5005178557" evidence="2">
    <location>
        <begin position="26"/>
        <end position="197"/>
    </location>
</feature>
<feature type="transmembrane region" description="Helical" evidence="1">
    <location>
        <begin position="56"/>
        <end position="74"/>
    </location>
</feature>
<keyword evidence="1" id="KW-0472">Membrane</keyword>
<evidence type="ECO:0000313" key="4">
    <source>
        <dbReference type="Proteomes" id="UP000033067"/>
    </source>
</evidence>
<feature type="transmembrane region" description="Helical" evidence="1">
    <location>
        <begin position="86"/>
        <end position="103"/>
    </location>
</feature>